<dbReference type="EC" id="6.3.2.7" evidence="5"/>
<name>A0A166BNL1_METOA</name>
<dbReference type="RefSeq" id="WP_063720194.1">
    <property type="nucleotide sequence ID" value="NZ_CAJVUI010000001.1"/>
</dbReference>
<reference evidence="6" key="1">
    <citation type="journal article" date="2016" name="Genome Announc.">
        <title>Draft Genome Sequences of Methanobrevibacter curvatus DSM11111, Methanobrevibacter cuticularis DSM11139, Methanobrevibacter filiformis DSM11501, and Methanobrevibacter oralis DSM7256.</title>
        <authorList>
            <person name="Poehlein A."/>
            <person name="Seedorf H."/>
        </authorList>
    </citation>
    <scope>NUCLEOTIDE SEQUENCE [LARGE SCALE GENOMIC DNA]</scope>
    <source>
        <strain evidence="6">DSM 7256 / JCM 30027 / ZR</strain>
    </source>
</reference>
<dbReference type="Proteomes" id="UP000077428">
    <property type="component" value="Unassembled WGS sequence"/>
</dbReference>
<dbReference type="OrthoDB" id="52890at2157"/>
<dbReference type="InterPro" id="IPR013221">
    <property type="entry name" value="Mur_ligase_cen"/>
</dbReference>
<comment type="caution">
    <text evidence="5">The sequence shown here is derived from an EMBL/GenBank/DDBJ whole genome shotgun (WGS) entry which is preliminary data.</text>
</comment>
<dbReference type="STRING" id="66851.MBORA_05160"/>
<keyword evidence="3" id="KW-0067">ATP-binding</keyword>
<dbReference type="GO" id="GO:0008765">
    <property type="term" value="F:UDP-N-acetylmuramoylalanyl-D-glutamate-2,6-diaminopimelate ligase activity"/>
    <property type="evidence" value="ECO:0007669"/>
    <property type="project" value="UniProtKB-EC"/>
</dbReference>
<dbReference type="EC" id="6.3.2.13" evidence="5"/>
<dbReference type="InterPro" id="IPR036565">
    <property type="entry name" value="Mur-like_cat_sf"/>
</dbReference>
<evidence type="ECO:0000256" key="2">
    <source>
        <dbReference type="ARBA" id="ARBA00022741"/>
    </source>
</evidence>
<dbReference type="PATRIC" id="fig|66851.6.peg.579"/>
<dbReference type="NCBIfam" id="NF033197">
    <property type="entry name" value="F430_CfbE"/>
    <property type="match status" value="1"/>
</dbReference>
<sequence>MTETTTNLVIDLTHGGVKIAINLAKKGEKVYAYDIYNTLKIDEKKLLKNYKVELIQLKDINKLRNNLKVIYPIHLPLTHEEIKKHNPDLNYTFITHHKAVKELLKEWGKNILKVEITGVKGKTSSVFMLKEILIDKNPLILSSLGAIFYNNGKKSLLKKNISITPANIKETIDLANGKDYNLAIFENSLGACGIGDVGLLTNIAENYSIAKNKCNAAEAKKQIFDCNLVVCQKESLDKYYSDIHHEKINSFSLDDKNANLYLNDVNFSLDKTIMDLEYKDMITLKGERISGNFKVESFAPGLHHVSNVLGVVLTCLSLNIDKEKIISGLKKYKGIKGRTNKKTIKNSIIIEEINPGINTKAIKESINMIKDLKNYYIAIGGDYGITCEEIDEKKVSEFLDTISNDIILTGPVGNGILDKMKNKPKYMENYNEVYDLAIKNNKNLLFIYRSNYSKLSKR</sequence>
<gene>
    <name evidence="5" type="primary">murE_1</name>
    <name evidence="5" type="ORF">MBORA_05160</name>
</gene>
<keyword evidence="1 5" id="KW-0436">Ligase</keyword>
<proteinExistence type="predicted"/>
<accession>A0A166BNL1</accession>
<evidence type="ECO:0000256" key="1">
    <source>
        <dbReference type="ARBA" id="ARBA00022598"/>
    </source>
</evidence>
<evidence type="ECO:0000256" key="3">
    <source>
        <dbReference type="ARBA" id="ARBA00022840"/>
    </source>
</evidence>
<dbReference type="PANTHER" id="PTHR43024:SF1">
    <property type="entry name" value="UDP-N-ACETYLMURAMOYL-TRIPEPTIDE--D-ALANYL-D-ALANINE LIGASE"/>
    <property type="match status" value="1"/>
</dbReference>
<dbReference type="InterPro" id="IPR051046">
    <property type="entry name" value="MurCDEF_CellWall_CoF430Synth"/>
</dbReference>
<evidence type="ECO:0000313" key="6">
    <source>
        <dbReference type="Proteomes" id="UP000077428"/>
    </source>
</evidence>
<keyword evidence="2" id="KW-0547">Nucleotide-binding</keyword>
<evidence type="ECO:0000313" key="5">
    <source>
        <dbReference type="EMBL" id="KZX13606.1"/>
    </source>
</evidence>
<evidence type="ECO:0000259" key="4">
    <source>
        <dbReference type="Pfam" id="PF08245"/>
    </source>
</evidence>
<keyword evidence="6" id="KW-1185">Reference proteome</keyword>
<dbReference type="Gene3D" id="3.40.1190.10">
    <property type="entry name" value="Mur-like, catalytic domain"/>
    <property type="match status" value="1"/>
</dbReference>
<organism evidence="5 6">
    <name type="scientific">Methanobrevibacter oralis</name>
    <dbReference type="NCBI Taxonomy" id="66851"/>
    <lineage>
        <taxon>Archaea</taxon>
        <taxon>Methanobacteriati</taxon>
        <taxon>Methanobacteriota</taxon>
        <taxon>Methanomada group</taxon>
        <taxon>Methanobacteria</taxon>
        <taxon>Methanobacteriales</taxon>
        <taxon>Methanobacteriaceae</taxon>
        <taxon>Methanobrevibacter</taxon>
    </lineage>
</organism>
<dbReference type="GO" id="GO:0005524">
    <property type="term" value="F:ATP binding"/>
    <property type="evidence" value="ECO:0007669"/>
    <property type="project" value="UniProtKB-KW"/>
</dbReference>
<dbReference type="PANTHER" id="PTHR43024">
    <property type="entry name" value="UDP-N-ACETYLMURAMOYL-TRIPEPTIDE--D-ALANYL-D-ALANINE LIGASE"/>
    <property type="match status" value="1"/>
</dbReference>
<dbReference type="GO" id="GO:0047482">
    <property type="term" value="F:UDP-N-acetylmuramoyl-L-alanyl-D-glutamate-L-lysine ligase activity"/>
    <property type="evidence" value="ECO:0007669"/>
    <property type="project" value="UniProtKB-EC"/>
</dbReference>
<dbReference type="Pfam" id="PF08245">
    <property type="entry name" value="Mur_ligase_M"/>
    <property type="match status" value="1"/>
</dbReference>
<feature type="domain" description="Mur ligase central" evidence="4">
    <location>
        <begin position="116"/>
        <end position="313"/>
    </location>
</feature>
<protein>
    <submittedName>
        <fullName evidence="5">UDP-N-acetylmuramoyl-L-alanyl-D-glutamate--2, 6-diaminopimelate ligase</fullName>
        <ecNumber evidence="5">6.3.2.13</ecNumber>
        <ecNumber evidence="5">6.3.2.7</ecNumber>
    </submittedName>
</protein>
<dbReference type="EMBL" id="LWMU01000048">
    <property type="protein sequence ID" value="KZX13606.1"/>
    <property type="molecule type" value="Genomic_DNA"/>
</dbReference>
<dbReference type="AlphaFoldDB" id="A0A166BNL1"/>
<dbReference type="SUPFAM" id="SSF53623">
    <property type="entry name" value="MurD-like peptide ligases, catalytic domain"/>
    <property type="match status" value="1"/>
</dbReference>